<organism evidence="2 3">
    <name type="scientific">Candidatus Sungiibacteriota bacterium</name>
    <dbReference type="NCBI Taxonomy" id="2750080"/>
    <lineage>
        <taxon>Bacteria</taxon>
        <taxon>Candidatus Sungiibacteriota</taxon>
    </lineage>
</organism>
<dbReference type="InterPro" id="IPR029044">
    <property type="entry name" value="Nucleotide-diphossugar_trans"/>
</dbReference>
<evidence type="ECO:0000259" key="1">
    <source>
        <dbReference type="Pfam" id="PF00535"/>
    </source>
</evidence>
<evidence type="ECO:0000313" key="3">
    <source>
        <dbReference type="Proteomes" id="UP000595618"/>
    </source>
</evidence>
<dbReference type="Proteomes" id="UP000595618">
    <property type="component" value="Chromosome"/>
</dbReference>
<proteinExistence type="predicted"/>
<protein>
    <submittedName>
        <fullName evidence="2">Glycosyltransferase</fullName>
    </submittedName>
</protein>
<name>A0A7T5UQC6_9BACT</name>
<sequence>MYLSWIIPAYNEEKRIEKTLREVDSYLQSKGFAGGYEIIVVNAASRDRTAQIVNGLRQTVPNLQLFDVDNRGKGWAVKQGMLTAQGDLRLFSDADNSTAPNYFDKMEPFLRQGYDVVISSRNSKDVVGASRDVKEPWYREILGLLGNLMIQVFGVWGIWDTQNGFKACNAGAAKEIFSRTLMYGFSFDIEMLALAKRLKYKIGIIPVRWRFETESKVTLASYLKVFFDVFRIRWNLVINKYHL</sequence>
<dbReference type="AlphaFoldDB" id="A0A7T5UQC6"/>
<dbReference type="Pfam" id="PF00535">
    <property type="entry name" value="Glycos_transf_2"/>
    <property type="match status" value="1"/>
</dbReference>
<evidence type="ECO:0000313" key="2">
    <source>
        <dbReference type="EMBL" id="QQG45046.1"/>
    </source>
</evidence>
<dbReference type="InterPro" id="IPR001173">
    <property type="entry name" value="Glyco_trans_2-like"/>
</dbReference>
<dbReference type="PANTHER" id="PTHR10859">
    <property type="entry name" value="GLYCOSYL TRANSFERASE"/>
    <property type="match status" value="1"/>
</dbReference>
<dbReference type="EMBL" id="CP066690">
    <property type="protein sequence ID" value="QQG45046.1"/>
    <property type="molecule type" value="Genomic_DNA"/>
</dbReference>
<accession>A0A7T5UQC6</accession>
<dbReference type="Gene3D" id="3.90.550.10">
    <property type="entry name" value="Spore Coat Polysaccharide Biosynthesis Protein SpsA, Chain A"/>
    <property type="match status" value="1"/>
</dbReference>
<dbReference type="PANTHER" id="PTHR10859:SF91">
    <property type="entry name" value="DOLICHYL-PHOSPHATE BETA-GLUCOSYLTRANSFERASE"/>
    <property type="match status" value="1"/>
</dbReference>
<dbReference type="SUPFAM" id="SSF53448">
    <property type="entry name" value="Nucleotide-diphospho-sugar transferases"/>
    <property type="match status" value="1"/>
</dbReference>
<reference evidence="2 3" key="1">
    <citation type="submission" date="2020-07" db="EMBL/GenBank/DDBJ databases">
        <title>Huge and variable diversity of episymbiotic CPR bacteria and DPANN archaea in groundwater ecosystems.</title>
        <authorList>
            <person name="He C.Y."/>
            <person name="Keren R."/>
            <person name="Whittaker M."/>
            <person name="Farag I.F."/>
            <person name="Doudna J."/>
            <person name="Cate J.H.D."/>
            <person name="Banfield J.F."/>
        </authorList>
    </citation>
    <scope>NUCLEOTIDE SEQUENCE [LARGE SCALE GENOMIC DNA]</scope>
    <source>
        <strain evidence="2">NC_groundwater_541_Ag_S-0.1um_46_50</strain>
    </source>
</reference>
<dbReference type="GO" id="GO:0006487">
    <property type="term" value="P:protein N-linked glycosylation"/>
    <property type="evidence" value="ECO:0007669"/>
    <property type="project" value="TreeGrafter"/>
</dbReference>
<gene>
    <name evidence="2" type="ORF">HYW89_03525</name>
</gene>
<feature type="domain" description="Glycosyltransferase 2-like" evidence="1">
    <location>
        <begin position="4"/>
        <end position="143"/>
    </location>
</feature>
<dbReference type="GO" id="GO:0016740">
    <property type="term" value="F:transferase activity"/>
    <property type="evidence" value="ECO:0007669"/>
    <property type="project" value="UniProtKB-KW"/>
</dbReference>
<keyword evidence="2" id="KW-0808">Transferase</keyword>